<keyword evidence="4" id="KW-0808">Transferase</keyword>
<dbReference type="PANTHER" id="PTHR31760">
    <property type="entry name" value="S-ADENOSYL-L-METHIONINE-DEPENDENT METHYLTRANSFERASES SUPERFAMILY PROTEIN"/>
    <property type="match status" value="1"/>
</dbReference>
<dbReference type="Gene3D" id="3.40.50.150">
    <property type="entry name" value="Vaccinia Virus protein VP39"/>
    <property type="match status" value="1"/>
</dbReference>
<dbReference type="NCBIfam" id="TIGR00138">
    <property type="entry name" value="rsmG_gidB"/>
    <property type="match status" value="1"/>
</dbReference>
<organism evidence="6">
    <name type="scientific">uncultured marine microorganism HF4000_APKG8C21</name>
    <dbReference type="NCBI Taxonomy" id="455553"/>
    <lineage>
        <taxon>unclassified sequences</taxon>
        <taxon>environmental samples</taxon>
    </lineage>
</organism>
<name>B3TA36_9ZZZZ</name>
<evidence type="ECO:0000313" key="6">
    <source>
        <dbReference type="EMBL" id="ABZ09445.1"/>
    </source>
</evidence>
<dbReference type="SUPFAM" id="SSF53335">
    <property type="entry name" value="S-adenosyl-L-methionine-dependent methyltransferases"/>
    <property type="match status" value="1"/>
</dbReference>
<proteinExistence type="inferred from homology"/>
<sequence>MGDIIARARRPFAGLEYTLSGRLLNFGAGVASGQGCPGSHSAESGAGNNEAFWCVIAVGKKESEGIGVELLKAGTAALGIHLSLAQIERFRAYYQEIANWNTRVNLTSVTRWEDVQTTHFVDSLTVSLAIPRAVLESGWIVDVGSGAGFPGIPLKIAFPGARVTLIESTGKKTAFLSHLTHALGLEDVDVRTGRAEALAHDPELRESFDCVVSRAVAGMAALVELTLPFCRVGGIVVAQKKLDTQDELRRAQRAIETMGGGLKEVTEVSPEILGGARNLVVLEKLSPTPDRYPRRSGMPAKRPL</sequence>
<dbReference type="PANTHER" id="PTHR31760:SF0">
    <property type="entry name" value="S-ADENOSYL-L-METHIONINE-DEPENDENT METHYLTRANSFERASES SUPERFAMILY PROTEIN"/>
    <property type="match status" value="1"/>
</dbReference>
<evidence type="ECO:0000256" key="1">
    <source>
        <dbReference type="ARBA" id="ARBA00022490"/>
    </source>
</evidence>
<gene>
    <name evidence="6" type="ORF">ALOHA_HF4000APKG8C21ctg1g33</name>
</gene>
<dbReference type="GO" id="GO:0070043">
    <property type="term" value="F:rRNA (guanine-N7-)-methyltransferase activity"/>
    <property type="evidence" value="ECO:0007669"/>
    <property type="project" value="TreeGrafter"/>
</dbReference>
<dbReference type="AlphaFoldDB" id="B3TA36"/>
<keyword evidence="2" id="KW-0698">rRNA processing</keyword>
<reference evidence="6" key="1">
    <citation type="journal article" date="2008" name="ISME J.">
        <title>Genomic patterns of recombination, clonal divergence and environment in marine microbial populations.</title>
        <authorList>
            <person name="Konstantinidis K.T."/>
            <person name="Delong E.F."/>
        </authorList>
    </citation>
    <scope>NUCLEOTIDE SEQUENCE</scope>
</reference>
<protein>
    <submittedName>
        <fullName evidence="6">Putative glucose inhibited division protein</fullName>
    </submittedName>
</protein>
<keyword evidence="1" id="KW-0963">Cytoplasm</keyword>
<evidence type="ECO:0000256" key="2">
    <source>
        <dbReference type="ARBA" id="ARBA00022552"/>
    </source>
</evidence>
<dbReference type="InterPro" id="IPR003682">
    <property type="entry name" value="rRNA_ssu_MeTfrase_G"/>
</dbReference>
<evidence type="ECO:0000256" key="4">
    <source>
        <dbReference type="ARBA" id="ARBA00022679"/>
    </source>
</evidence>
<dbReference type="CDD" id="cd02440">
    <property type="entry name" value="AdoMet_MTases"/>
    <property type="match status" value="1"/>
</dbReference>
<evidence type="ECO:0000256" key="3">
    <source>
        <dbReference type="ARBA" id="ARBA00022603"/>
    </source>
</evidence>
<keyword evidence="5" id="KW-0949">S-adenosyl-L-methionine</keyword>
<dbReference type="HAMAP" id="MF_00074">
    <property type="entry name" value="16SrRNA_methyltr_G"/>
    <property type="match status" value="1"/>
</dbReference>
<evidence type="ECO:0000256" key="5">
    <source>
        <dbReference type="ARBA" id="ARBA00022691"/>
    </source>
</evidence>
<keyword evidence="3" id="KW-0489">Methyltransferase</keyword>
<dbReference type="InterPro" id="IPR029063">
    <property type="entry name" value="SAM-dependent_MTases_sf"/>
</dbReference>
<dbReference type="Pfam" id="PF02527">
    <property type="entry name" value="GidB"/>
    <property type="match status" value="1"/>
</dbReference>
<dbReference type="EMBL" id="EU016651">
    <property type="protein sequence ID" value="ABZ09445.1"/>
    <property type="molecule type" value="Genomic_DNA"/>
</dbReference>
<accession>B3TA36</accession>
<dbReference type="FunFam" id="3.40.50.150:FF:000041">
    <property type="entry name" value="Ribosomal RNA small subunit methyltransferase G"/>
    <property type="match status" value="1"/>
</dbReference>